<evidence type="ECO:0000256" key="2">
    <source>
        <dbReference type="ARBA" id="ARBA00022723"/>
    </source>
</evidence>
<dbReference type="PRINTS" id="PR00463">
    <property type="entry name" value="EP450I"/>
</dbReference>
<sequence length="487" mass="54081">MDANTSAPPLDAKRMGTFEFSRTIADLPAPKGLPLVGSLLKLSGRQFHLTLADWIREFGPVFRLDVMGHQLMVLSEPAAVEGLLRDRPDGFRRTSNLKTSMGELKIAGVITAEGDDWRKQRRLVMGGLNAEVVRNFFPTMVVITERVLLRWKTAVAEGRRIDLHRDLKAMALDVIVAIAMGQDIDAVNDDGNQVQRDIDNIFQRLGARNATLLPYWRHFKLPVDRAADKSADDIEQAVIGFVKDARERMAQQPQLRQKPGNMLEAMIAASENPESGFTDQELISNAIMSVIGGEDTTANSMAWMINLLAQNPEAAATLAAEVDAVLGDAPVAREWEWLKQLPYLEAAHSETQRLRAVAPFMGFASNADCVVADTFVPKDTVIFVANTGASQDEAHFPQHELFRPERWIFDGKPSREEDPSRKVFPFGAGPRLCPGRFLALTEIKMVLAMLVRNFELVPDLDAPPVEQLLNFFVGPSAVPVRLKLRAR</sequence>
<comment type="cofactor">
    <cofactor evidence="1">
        <name>heme</name>
        <dbReference type="ChEBI" id="CHEBI:30413"/>
    </cofactor>
</comment>
<keyword evidence="2 6" id="KW-0479">Metal-binding</keyword>
<evidence type="ECO:0000256" key="5">
    <source>
        <dbReference type="ARBA" id="ARBA00023033"/>
    </source>
</evidence>
<name>A0ABN1K2S6_9BURK</name>
<evidence type="ECO:0000313" key="8">
    <source>
        <dbReference type="Proteomes" id="UP001500279"/>
    </source>
</evidence>
<gene>
    <name evidence="7" type="ORF">GCM10009107_27970</name>
</gene>
<protein>
    <submittedName>
        <fullName evidence="7">Cytochrome P450</fullName>
    </submittedName>
</protein>
<accession>A0ABN1K2S6</accession>
<keyword evidence="3 6" id="KW-0560">Oxidoreductase</keyword>
<keyword evidence="4 6" id="KW-0408">Iron</keyword>
<evidence type="ECO:0000313" key="7">
    <source>
        <dbReference type="EMBL" id="GAA0753169.1"/>
    </source>
</evidence>
<dbReference type="PROSITE" id="PS00086">
    <property type="entry name" value="CYTOCHROME_P450"/>
    <property type="match status" value="1"/>
</dbReference>
<dbReference type="PANTHER" id="PTHR24303">
    <property type="entry name" value="HEME-BINDING MONOOXYGENASE FAMILY"/>
    <property type="match status" value="1"/>
</dbReference>
<dbReference type="EMBL" id="BAAAEW010000016">
    <property type="protein sequence ID" value="GAA0753169.1"/>
    <property type="molecule type" value="Genomic_DNA"/>
</dbReference>
<evidence type="ECO:0000256" key="3">
    <source>
        <dbReference type="ARBA" id="ARBA00023002"/>
    </source>
</evidence>
<dbReference type="InterPro" id="IPR001128">
    <property type="entry name" value="Cyt_P450"/>
</dbReference>
<comment type="caution">
    <text evidence="7">The sequence shown here is derived from an EMBL/GenBank/DDBJ whole genome shotgun (WGS) entry which is preliminary data.</text>
</comment>
<evidence type="ECO:0000256" key="6">
    <source>
        <dbReference type="RuleBase" id="RU000461"/>
    </source>
</evidence>
<keyword evidence="5 6" id="KW-0503">Monooxygenase</keyword>
<keyword evidence="8" id="KW-1185">Reference proteome</keyword>
<keyword evidence="6" id="KW-0349">Heme</keyword>
<dbReference type="InterPro" id="IPR036396">
    <property type="entry name" value="Cyt_P450_sf"/>
</dbReference>
<dbReference type="PRINTS" id="PR00385">
    <property type="entry name" value="P450"/>
</dbReference>
<organism evidence="7 8">
    <name type="scientific">Ideonella azotifigens</name>
    <dbReference type="NCBI Taxonomy" id="513160"/>
    <lineage>
        <taxon>Bacteria</taxon>
        <taxon>Pseudomonadati</taxon>
        <taxon>Pseudomonadota</taxon>
        <taxon>Betaproteobacteria</taxon>
        <taxon>Burkholderiales</taxon>
        <taxon>Sphaerotilaceae</taxon>
        <taxon>Ideonella</taxon>
    </lineage>
</organism>
<dbReference type="Pfam" id="PF00067">
    <property type="entry name" value="p450"/>
    <property type="match status" value="1"/>
</dbReference>
<dbReference type="SUPFAM" id="SSF48264">
    <property type="entry name" value="Cytochrome P450"/>
    <property type="match status" value="1"/>
</dbReference>
<dbReference type="RefSeq" id="WP_141287429.1">
    <property type="nucleotide sequence ID" value="NZ_BAAAEW010000016.1"/>
</dbReference>
<comment type="similarity">
    <text evidence="6">Belongs to the cytochrome P450 family.</text>
</comment>
<reference evidence="7 8" key="1">
    <citation type="journal article" date="2019" name="Int. J. Syst. Evol. Microbiol.">
        <title>The Global Catalogue of Microorganisms (GCM) 10K type strain sequencing project: providing services to taxonomists for standard genome sequencing and annotation.</title>
        <authorList>
            <consortium name="The Broad Institute Genomics Platform"/>
            <consortium name="The Broad Institute Genome Sequencing Center for Infectious Disease"/>
            <person name="Wu L."/>
            <person name="Ma J."/>
        </authorList>
    </citation>
    <scope>NUCLEOTIDE SEQUENCE [LARGE SCALE GENOMIC DNA]</scope>
    <source>
        <strain evidence="7 8">JCM 15503</strain>
    </source>
</reference>
<dbReference type="InterPro" id="IPR017972">
    <property type="entry name" value="Cyt_P450_CS"/>
</dbReference>
<evidence type="ECO:0000256" key="1">
    <source>
        <dbReference type="ARBA" id="ARBA00001971"/>
    </source>
</evidence>
<proteinExistence type="inferred from homology"/>
<evidence type="ECO:0000256" key="4">
    <source>
        <dbReference type="ARBA" id="ARBA00023004"/>
    </source>
</evidence>
<dbReference type="InterPro" id="IPR002401">
    <property type="entry name" value="Cyt_P450_E_grp-I"/>
</dbReference>
<dbReference type="PANTHER" id="PTHR24303:SF31">
    <property type="entry name" value="CYTOCHROME P450 307A1-RELATED"/>
    <property type="match status" value="1"/>
</dbReference>
<dbReference type="Gene3D" id="1.10.630.10">
    <property type="entry name" value="Cytochrome P450"/>
    <property type="match status" value="1"/>
</dbReference>
<dbReference type="Proteomes" id="UP001500279">
    <property type="component" value="Unassembled WGS sequence"/>
</dbReference>